<organism evidence="12 13">
    <name type="scientific">Tritrichomonas musculus</name>
    <dbReference type="NCBI Taxonomy" id="1915356"/>
    <lineage>
        <taxon>Eukaryota</taxon>
        <taxon>Metamonada</taxon>
        <taxon>Parabasalia</taxon>
        <taxon>Tritrichomonadida</taxon>
        <taxon>Tritrichomonadidae</taxon>
        <taxon>Tritrichomonas</taxon>
    </lineage>
</organism>
<dbReference type="EC" id="2.7.11.24" evidence="8"/>
<dbReference type="PROSITE" id="PS00108">
    <property type="entry name" value="PROTEIN_KINASE_ST"/>
    <property type="match status" value="1"/>
</dbReference>
<keyword evidence="4 8" id="KW-0418">Kinase</keyword>
<reference evidence="12 13" key="1">
    <citation type="submission" date="2024-04" db="EMBL/GenBank/DDBJ databases">
        <title>Tritrichomonas musculus Genome.</title>
        <authorList>
            <person name="Alves-Ferreira E."/>
            <person name="Grigg M."/>
            <person name="Lorenzi H."/>
            <person name="Galac M."/>
        </authorList>
    </citation>
    <scope>NUCLEOTIDE SEQUENCE [LARGE SCALE GENOMIC DNA]</scope>
    <source>
        <strain evidence="12 13">EAF2021</strain>
    </source>
</reference>
<keyword evidence="5 6" id="KW-0067">ATP-binding</keyword>
<dbReference type="PROSITE" id="PS01351">
    <property type="entry name" value="MAPK"/>
    <property type="match status" value="1"/>
</dbReference>
<keyword evidence="8" id="KW-0460">Magnesium</keyword>
<evidence type="ECO:0000256" key="8">
    <source>
        <dbReference type="RuleBase" id="RU361165"/>
    </source>
</evidence>
<comment type="catalytic activity">
    <reaction evidence="8">
        <text>L-threonyl-[protein] + ATP = O-phospho-L-threonyl-[protein] + ADP + H(+)</text>
        <dbReference type="Rhea" id="RHEA:46608"/>
        <dbReference type="Rhea" id="RHEA-COMP:11060"/>
        <dbReference type="Rhea" id="RHEA-COMP:11605"/>
        <dbReference type="ChEBI" id="CHEBI:15378"/>
        <dbReference type="ChEBI" id="CHEBI:30013"/>
        <dbReference type="ChEBI" id="CHEBI:30616"/>
        <dbReference type="ChEBI" id="CHEBI:61977"/>
        <dbReference type="ChEBI" id="CHEBI:456216"/>
        <dbReference type="EC" id="2.7.11.24"/>
    </reaction>
</comment>
<sequence length="408" mass="46962">MASLDSSCGINISALEEDTNKRYRFERILGQGAYGVVFSAFDKKTKRYVAVKKVEEVFDTITDSKRMLREIKILQSLKHENVTSLIDVIIPKTQSYRKFNSVIVVLDLMDTDLYHIIYSEQRLSIDHRRYFMYQLLRGMKYIHSANILHRDLKPSNILVNANCDLKICDFGLARVQNGSSNSSLLTQGNGDANEQDFMSEYVTTRWYRAPEVLLTSGQYGPELDIWSIGCIFAELVLRKPLFPGKSTLNQLSVINEKIGSPTDHDLRAITNVKARKYMRSLPQRPMVNWSELLRGATTEEVDLIKKMLTWDPTRRITAEEAIEHPYFKQLHDPMDEPITFPVDPYEFERSSVTMHEMRKYLWNEVQRFHGEPTISMKSKISKSSLSNVSSFSSSSFSSSSLSKHNSEH</sequence>
<keyword evidence="3 6" id="KW-0547">Nucleotide-binding</keyword>
<dbReference type="Gene3D" id="1.10.510.10">
    <property type="entry name" value="Transferase(Phosphotransferase) domain 1"/>
    <property type="match status" value="1"/>
</dbReference>
<dbReference type="Proteomes" id="UP001470230">
    <property type="component" value="Unassembled WGS sequence"/>
</dbReference>
<evidence type="ECO:0000256" key="3">
    <source>
        <dbReference type="ARBA" id="ARBA00022741"/>
    </source>
</evidence>
<comment type="caution">
    <text evidence="12">The sequence shown here is derived from an EMBL/GenBank/DDBJ whole genome shotgun (WGS) entry which is preliminary data.</text>
</comment>
<dbReference type="PANTHER" id="PTHR24055">
    <property type="entry name" value="MITOGEN-ACTIVATED PROTEIN KINASE"/>
    <property type="match status" value="1"/>
</dbReference>
<dbReference type="InterPro" id="IPR000719">
    <property type="entry name" value="Prot_kinase_dom"/>
</dbReference>
<dbReference type="Gene3D" id="3.30.200.20">
    <property type="entry name" value="Phosphorylase Kinase, domain 1"/>
    <property type="match status" value="1"/>
</dbReference>
<proteinExistence type="inferred from homology"/>
<evidence type="ECO:0000313" key="11">
    <source>
        <dbReference type="EMBL" id="KAK8858084.1"/>
    </source>
</evidence>
<dbReference type="Pfam" id="PF00069">
    <property type="entry name" value="Pkinase"/>
    <property type="match status" value="1"/>
</dbReference>
<dbReference type="EMBL" id="JAPFFF010000019">
    <property type="protein sequence ID" value="KAK8858085.1"/>
    <property type="molecule type" value="Genomic_DNA"/>
</dbReference>
<comment type="activity regulation">
    <text evidence="8">Activated by threonine and tyrosine phosphorylation.</text>
</comment>
<evidence type="ECO:0000259" key="10">
    <source>
        <dbReference type="PROSITE" id="PS50011"/>
    </source>
</evidence>
<gene>
    <name evidence="11" type="ORF">M9Y10_013184</name>
    <name evidence="12" type="ORF">M9Y10_013185</name>
</gene>
<keyword evidence="13" id="KW-1185">Reference proteome</keyword>
<feature type="region of interest" description="Disordered" evidence="9">
    <location>
        <begin position="385"/>
        <end position="408"/>
    </location>
</feature>
<protein>
    <recommendedName>
        <fullName evidence="8">Mitogen-activated protein kinase</fullName>
        <ecNumber evidence="8">2.7.11.24</ecNumber>
    </recommendedName>
</protein>
<feature type="domain" description="Protein kinase" evidence="10">
    <location>
        <begin position="23"/>
        <end position="327"/>
    </location>
</feature>
<evidence type="ECO:0000313" key="12">
    <source>
        <dbReference type="EMBL" id="KAK8858085.1"/>
    </source>
</evidence>
<dbReference type="InterPro" id="IPR017441">
    <property type="entry name" value="Protein_kinase_ATP_BS"/>
</dbReference>
<evidence type="ECO:0000313" key="13">
    <source>
        <dbReference type="Proteomes" id="UP001470230"/>
    </source>
</evidence>
<evidence type="ECO:0000256" key="6">
    <source>
        <dbReference type="PROSITE-ProRule" id="PRU10141"/>
    </source>
</evidence>
<name>A0ABR2I7X5_9EUKA</name>
<evidence type="ECO:0000256" key="4">
    <source>
        <dbReference type="ARBA" id="ARBA00022777"/>
    </source>
</evidence>
<dbReference type="InterPro" id="IPR011009">
    <property type="entry name" value="Kinase-like_dom_sf"/>
</dbReference>
<keyword evidence="2 8" id="KW-0808">Transferase</keyword>
<dbReference type="InterPro" id="IPR008271">
    <property type="entry name" value="Ser/Thr_kinase_AS"/>
</dbReference>
<accession>A0ABR2I7X5</accession>
<evidence type="ECO:0000256" key="1">
    <source>
        <dbReference type="ARBA" id="ARBA00022527"/>
    </source>
</evidence>
<dbReference type="InterPro" id="IPR050117">
    <property type="entry name" value="MAPK"/>
</dbReference>
<feature type="binding site" evidence="6">
    <location>
        <position position="53"/>
    </location>
    <ligand>
        <name>ATP</name>
        <dbReference type="ChEBI" id="CHEBI:30616"/>
    </ligand>
</feature>
<dbReference type="CDD" id="cd07834">
    <property type="entry name" value="STKc_MAPK"/>
    <property type="match status" value="1"/>
</dbReference>
<dbReference type="InterPro" id="IPR003527">
    <property type="entry name" value="MAP_kinase_CS"/>
</dbReference>
<dbReference type="SMART" id="SM00220">
    <property type="entry name" value="S_TKc"/>
    <property type="match status" value="1"/>
</dbReference>
<comment type="cofactor">
    <cofactor evidence="8">
        <name>Mg(2+)</name>
        <dbReference type="ChEBI" id="CHEBI:18420"/>
    </cofactor>
</comment>
<evidence type="ECO:0000256" key="7">
    <source>
        <dbReference type="RuleBase" id="RU000304"/>
    </source>
</evidence>
<keyword evidence="1 7" id="KW-0723">Serine/threonine-protein kinase</keyword>
<dbReference type="SUPFAM" id="SSF56112">
    <property type="entry name" value="Protein kinase-like (PK-like)"/>
    <property type="match status" value="1"/>
</dbReference>
<evidence type="ECO:0000256" key="9">
    <source>
        <dbReference type="SAM" id="MobiDB-lite"/>
    </source>
</evidence>
<comment type="similarity">
    <text evidence="8">Belongs to the protein kinase superfamily. Ser/Thr protein kinase family. MAP kinase subfamily.</text>
</comment>
<dbReference type="PROSITE" id="PS50011">
    <property type="entry name" value="PROTEIN_KINASE_DOM"/>
    <property type="match status" value="1"/>
</dbReference>
<evidence type="ECO:0000256" key="5">
    <source>
        <dbReference type="ARBA" id="ARBA00022840"/>
    </source>
</evidence>
<dbReference type="PROSITE" id="PS00107">
    <property type="entry name" value="PROTEIN_KINASE_ATP"/>
    <property type="match status" value="1"/>
</dbReference>
<dbReference type="EMBL" id="JAPFFF010000019">
    <property type="protein sequence ID" value="KAK8858084.1"/>
    <property type="molecule type" value="Genomic_DNA"/>
</dbReference>
<evidence type="ECO:0000256" key="2">
    <source>
        <dbReference type="ARBA" id="ARBA00022679"/>
    </source>
</evidence>